<protein>
    <recommendedName>
        <fullName evidence="3">RNase H type-1 domain-containing protein</fullName>
    </recommendedName>
</protein>
<reference evidence="1 2" key="1">
    <citation type="submission" date="2019-08" db="EMBL/GenBank/DDBJ databases">
        <title>Draft genome sequences of two oriental melons (Cucumis melo L. var makuwa).</title>
        <authorList>
            <person name="Kwon S.-Y."/>
        </authorList>
    </citation>
    <scope>NUCLEOTIDE SEQUENCE [LARGE SCALE GENOMIC DNA]</scope>
    <source>
        <strain evidence="2">cv. Chang Bougi</strain>
        <tissue evidence="1">Leaf</tissue>
    </source>
</reference>
<gene>
    <name evidence="1" type="ORF">E5676_scaffold859G001030</name>
</gene>
<comment type="caution">
    <text evidence="1">The sequence shown here is derived from an EMBL/GenBank/DDBJ whole genome shotgun (WGS) entry which is preliminary data.</text>
</comment>
<evidence type="ECO:0000313" key="1">
    <source>
        <dbReference type="EMBL" id="TYK21731.1"/>
    </source>
</evidence>
<evidence type="ECO:0008006" key="3">
    <source>
        <dbReference type="Google" id="ProtNLM"/>
    </source>
</evidence>
<evidence type="ECO:0000313" key="2">
    <source>
        <dbReference type="Proteomes" id="UP000321947"/>
    </source>
</evidence>
<dbReference type="Proteomes" id="UP000321947">
    <property type="component" value="Unassembled WGS sequence"/>
</dbReference>
<name>A0A5D3DDI5_CUCMM</name>
<accession>A0A5D3DDI5</accession>
<dbReference type="EMBL" id="SSTD01005549">
    <property type="protein sequence ID" value="TYK21731.1"/>
    <property type="molecule type" value="Genomic_DNA"/>
</dbReference>
<proteinExistence type="predicted"/>
<sequence length="165" mass="18317">MVTFYSIFKKHKHILLLSTLQPGYGALDPTQSSERTSMDTLNGFNLSASRSWYPYPNTEWFENNSGNQPNANGHRSRLQQWSPSVVSRLKLNVVVACHLLHDKFGVGIVIRNDKRRLVTVTSLCKVGSLNVEVGGVMALLKGLRFIGDGGFLNNVIGMDVEVVVK</sequence>
<organism evidence="1 2">
    <name type="scientific">Cucumis melo var. makuwa</name>
    <name type="common">Oriental melon</name>
    <dbReference type="NCBI Taxonomy" id="1194695"/>
    <lineage>
        <taxon>Eukaryota</taxon>
        <taxon>Viridiplantae</taxon>
        <taxon>Streptophyta</taxon>
        <taxon>Embryophyta</taxon>
        <taxon>Tracheophyta</taxon>
        <taxon>Spermatophyta</taxon>
        <taxon>Magnoliopsida</taxon>
        <taxon>eudicotyledons</taxon>
        <taxon>Gunneridae</taxon>
        <taxon>Pentapetalae</taxon>
        <taxon>rosids</taxon>
        <taxon>fabids</taxon>
        <taxon>Cucurbitales</taxon>
        <taxon>Cucurbitaceae</taxon>
        <taxon>Benincaseae</taxon>
        <taxon>Cucumis</taxon>
    </lineage>
</organism>
<dbReference type="AlphaFoldDB" id="A0A5D3DDI5"/>